<dbReference type="RefSeq" id="XP_019902392.1">
    <property type="nucleotide sequence ID" value="XM_020046833.3"/>
</dbReference>
<keyword evidence="3" id="KW-1185">Reference proteome</keyword>
<dbReference type="RefSeq" id="XP_019902394.1">
    <property type="nucleotide sequence ID" value="XM_020046835.3"/>
</dbReference>
<dbReference type="GO" id="GO:0071949">
    <property type="term" value="F:FAD binding"/>
    <property type="evidence" value="ECO:0007669"/>
    <property type="project" value="InterPro"/>
</dbReference>
<dbReference type="PANTHER" id="PTHR34035:SF1">
    <property type="entry name" value="TESTIS-EXPRESSED PROTEIN 47"/>
    <property type="match status" value="1"/>
</dbReference>
<dbReference type="Ensembl" id="ENSELUT00000005196.3">
    <property type="protein sequence ID" value="ENSELUP00000008655.2"/>
    <property type="gene ID" value="ENSELUG00000009278.3"/>
</dbReference>
<dbReference type="GeneTree" id="ENSGT00390000005565"/>
<evidence type="ECO:0000313" key="2">
    <source>
        <dbReference type="Ensembl" id="ENSELUP00000008655.2"/>
    </source>
</evidence>
<dbReference type="InterPro" id="IPR007024">
    <property type="entry name" value="BLUF_domain"/>
</dbReference>
<accession>A0A3P8XXX1</accession>
<feature type="domain" description="BLUF" evidence="1">
    <location>
        <begin position="43"/>
        <end position="147"/>
    </location>
</feature>
<protein>
    <recommendedName>
        <fullName evidence="1">BLUF domain-containing protein</fullName>
    </recommendedName>
</protein>
<reference evidence="3" key="1">
    <citation type="journal article" date="2014" name="PLoS ONE">
        <title>The genome and linkage map of the northern pike (Esox lucius): conserved synteny revealed between the salmonid sister group and the Neoteleostei.</title>
        <authorList>
            <person name="Rondeau E.B."/>
            <person name="Minkley D.R."/>
            <person name="Leong J.S."/>
            <person name="Messmer A.M."/>
            <person name="Jantzen J.R."/>
            <person name="von Schalburg K.R."/>
            <person name="Lemon C."/>
            <person name="Bird N.H."/>
            <person name="Koop B.F."/>
        </authorList>
    </citation>
    <scope>NUCLEOTIDE SEQUENCE</scope>
</reference>
<dbReference type="InParanoid" id="A0A3P8XXX1"/>
<dbReference type="PANTHER" id="PTHR34035">
    <property type="entry name" value="TESTIS-EXPRESSED PROTEIN 47"/>
    <property type="match status" value="1"/>
</dbReference>
<reference evidence="2" key="4">
    <citation type="submission" date="2025-09" db="UniProtKB">
        <authorList>
            <consortium name="Ensembl"/>
        </authorList>
    </citation>
    <scope>IDENTIFICATION</scope>
</reference>
<dbReference type="AlphaFoldDB" id="A0A3P8XXX1"/>
<dbReference type="RefSeq" id="XP_019902393.1">
    <property type="nucleotide sequence ID" value="XM_020046834.3"/>
</dbReference>
<dbReference type="GO" id="GO:0009882">
    <property type="term" value="F:blue light photoreceptor activity"/>
    <property type="evidence" value="ECO:0007669"/>
    <property type="project" value="InterPro"/>
</dbReference>
<sequence length="274" mass="31248">MASRSHEVDNVPFTVWNSAFEDRMSLFTKLEESQRTVRKKFLLHRLVVVASLPQQLEDRRDIGAHYEELNQRLQRKYQGDAVTGLLLLYPTCMLHVMESSSEVLAGVLQDLRDMQEGPHGARIEVSKILVMSHDLPSRLFQQWSYELLNMEARVGVALGRDAPGDDEEEDTETLVRTALSMVLKLGSHLLKPTIKGVKTPLGSRLDVMPEMIVPQDLLVKLLSRDLLSPQEYLQAYLTPLHIPMDTGETSVFSQFNMQMSRVWKQSTNHSLMFS</sequence>
<dbReference type="Bgee" id="ENSELUG00000009278">
    <property type="expression patterns" value="Expressed in muscle tissue and 11 other cell types or tissues"/>
</dbReference>
<dbReference type="OMA" id="CETHRCW"/>
<dbReference type="InterPro" id="IPR055308">
    <property type="entry name" value="TEX47-like"/>
</dbReference>
<proteinExistence type="predicted"/>
<organism evidence="2 3">
    <name type="scientific">Esox lucius</name>
    <name type="common">Northern pike</name>
    <dbReference type="NCBI Taxonomy" id="8010"/>
    <lineage>
        <taxon>Eukaryota</taxon>
        <taxon>Metazoa</taxon>
        <taxon>Chordata</taxon>
        <taxon>Craniata</taxon>
        <taxon>Vertebrata</taxon>
        <taxon>Euteleostomi</taxon>
        <taxon>Actinopterygii</taxon>
        <taxon>Neopterygii</taxon>
        <taxon>Teleostei</taxon>
        <taxon>Protacanthopterygii</taxon>
        <taxon>Esociformes</taxon>
        <taxon>Esocidae</taxon>
        <taxon>Esox</taxon>
    </lineage>
</organism>
<dbReference type="Proteomes" id="UP000265140">
    <property type="component" value="Chromosome 5"/>
</dbReference>
<dbReference type="SMART" id="SM01034">
    <property type="entry name" value="BLUF"/>
    <property type="match status" value="1"/>
</dbReference>
<dbReference type="Pfam" id="PF24787">
    <property type="entry name" value="TEX47"/>
    <property type="match status" value="1"/>
</dbReference>
<evidence type="ECO:0000313" key="3">
    <source>
        <dbReference type="Proteomes" id="UP000265140"/>
    </source>
</evidence>
<reference evidence="2" key="3">
    <citation type="submission" date="2025-08" db="UniProtKB">
        <authorList>
            <consortium name="Ensembl"/>
        </authorList>
    </citation>
    <scope>IDENTIFICATION</scope>
</reference>
<reference evidence="2" key="2">
    <citation type="submission" date="2020-02" db="EMBL/GenBank/DDBJ databases">
        <title>Esox lucius (northern pike) genome, fEsoLuc1, primary haplotype.</title>
        <authorList>
            <person name="Myers G."/>
            <person name="Karagic N."/>
            <person name="Meyer A."/>
            <person name="Pippel M."/>
            <person name="Reichard M."/>
            <person name="Winkler S."/>
            <person name="Tracey A."/>
            <person name="Sims Y."/>
            <person name="Howe K."/>
            <person name="Rhie A."/>
            <person name="Formenti G."/>
            <person name="Durbin R."/>
            <person name="Fedrigo O."/>
            <person name="Jarvis E.D."/>
        </authorList>
    </citation>
    <scope>NUCLEOTIDE SEQUENCE [LARGE SCALE GENOMIC DNA]</scope>
</reference>
<dbReference type="CTD" id="219557"/>
<evidence type="ECO:0000259" key="1">
    <source>
        <dbReference type="SMART" id="SM01034"/>
    </source>
</evidence>
<name>A0A3P8XXX1_ESOLU</name>
<dbReference type="GeneID" id="105007057"/>